<dbReference type="InterPro" id="IPR035093">
    <property type="entry name" value="RelE/ParE_toxin_dom_sf"/>
</dbReference>
<dbReference type="RefSeq" id="WP_204425187.1">
    <property type="nucleotide sequence ID" value="NZ_CP070228.1"/>
</dbReference>
<keyword evidence="3" id="KW-1185">Reference proteome</keyword>
<reference evidence="2 3" key="1">
    <citation type="submission" date="2021-02" db="EMBL/GenBank/DDBJ databases">
        <title>Complete Genome Sequence of Arcanobacterium phocisimile strain DSM 26142T from a harbour seal.</title>
        <authorList>
            <person name="Borowiak M."/>
            <person name="Alssahen M."/>
            <person name="Malorny B."/>
            <person name="Laemmler C."/>
            <person name="Siebert U."/>
            <person name="Ploetz M."/>
            <person name="Abdulmawjood A."/>
        </authorList>
    </citation>
    <scope>NUCLEOTIDE SEQUENCE [LARGE SCALE GENOMIC DNA]</scope>
    <source>
        <strain evidence="2 3">DSM 26142</strain>
    </source>
</reference>
<organism evidence="2 3">
    <name type="scientific">Arcanobacterium phocisimile</name>
    <dbReference type="NCBI Taxonomy" id="1302235"/>
    <lineage>
        <taxon>Bacteria</taxon>
        <taxon>Bacillati</taxon>
        <taxon>Actinomycetota</taxon>
        <taxon>Actinomycetes</taxon>
        <taxon>Actinomycetales</taxon>
        <taxon>Actinomycetaceae</taxon>
        <taxon>Arcanobacterium</taxon>
    </lineage>
</organism>
<dbReference type="Pfam" id="PF05016">
    <property type="entry name" value="ParE_toxin"/>
    <property type="match status" value="1"/>
</dbReference>
<dbReference type="Proteomes" id="UP000602653">
    <property type="component" value="Chromosome"/>
</dbReference>
<accession>A0ABX7IHN2</accession>
<name>A0ABX7IHN2_9ACTO</name>
<dbReference type="InterPro" id="IPR007712">
    <property type="entry name" value="RelE/ParE_toxin"/>
</dbReference>
<evidence type="ECO:0000313" key="3">
    <source>
        <dbReference type="Proteomes" id="UP000602653"/>
    </source>
</evidence>
<sequence length="110" mass="12967">MDPHHVIITPDAEQDLTELRDYISYVLLVPDTASNYLQTLRKAISKLSYQAGIHAPIPDEPWHSRGVRKIAAKNFYIYYRIDEDASRVYVLNVIYARRDQLNMLRRMKME</sequence>
<proteinExistence type="predicted"/>
<evidence type="ECO:0000313" key="2">
    <source>
        <dbReference type="EMBL" id="QRV02644.1"/>
    </source>
</evidence>
<protein>
    <submittedName>
        <fullName evidence="2">Type II toxin-antitoxin system RelE/ParE family toxin</fullName>
    </submittedName>
</protein>
<dbReference type="EMBL" id="CP070228">
    <property type="protein sequence ID" value="QRV02644.1"/>
    <property type="molecule type" value="Genomic_DNA"/>
</dbReference>
<gene>
    <name evidence="2" type="ORF">JTE88_02575</name>
</gene>
<evidence type="ECO:0000256" key="1">
    <source>
        <dbReference type="ARBA" id="ARBA00022649"/>
    </source>
</evidence>
<keyword evidence="1" id="KW-1277">Toxin-antitoxin system</keyword>
<dbReference type="Gene3D" id="3.30.2310.20">
    <property type="entry name" value="RelE-like"/>
    <property type="match status" value="1"/>
</dbReference>